<organism evidence="1 2">
    <name type="scientific">Solanum commersonii</name>
    <name type="common">Commerson's wild potato</name>
    <name type="synonym">Commerson's nightshade</name>
    <dbReference type="NCBI Taxonomy" id="4109"/>
    <lineage>
        <taxon>Eukaryota</taxon>
        <taxon>Viridiplantae</taxon>
        <taxon>Streptophyta</taxon>
        <taxon>Embryophyta</taxon>
        <taxon>Tracheophyta</taxon>
        <taxon>Spermatophyta</taxon>
        <taxon>Magnoliopsida</taxon>
        <taxon>eudicotyledons</taxon>
        <taxon>Gunneridae</taxon>
        <taxon>Pentapetalae</taxon>
        <taxon>asterids</taxon>
        <taxon>lamiids</taxon>
        <taxon>Solanales</taxon>
        <taxon>Solanaceae</taxon>
        <taxon>Solanoideae</taxon>
        <taxon>Solaneae</taxon>
        <taxon>Solanum</taxon>
    </lineage>
</organism>
<reference evidence="1 2" key="1">
    <citation type="submission" date="2020-09" db="EMBL/GenBank/DDBJ databases">
        <title>De no assembly of potato wild relative species, Solanum commersonii.</title>
        <authorList>
            <person name="Cho K."/>
        </authorList>
    </citation>
    <scope>NUCLEOTIDE SEQUENCE [LARGE SCALE GENOMIC DNA]</scope>
    <source>
        <strain evidence="1">LZ3.2</strain>
        <tissue evidence="1">Leaf</tissue>
    </source>
</reference>
<comment type="caution">
    <text evidence="1">The sequence shown here is derived from an EMBL/GenBank/DDBJ whole genome shotgun (WGS) entry which is preliminary data.</text>
</comment>
<dbReference type="Proteomes" id="UP000824120">
    <property type="component" value="Chromosome 12"/>
</dbReference>
<sequence length="142" mass="16622">MVDNKFLYFKTFLPLKNLLRLICNLENRMIFLDMPGEDIDLLEDKYLSFEQNIFKVSLHNLKNVKVMPFCSRTRSFDAIKLHQILKFLLEHVINPKKLVIVQEHKDCNNCSTNTSNLMNHLLAFPTSAIISFGQINHSVFYS</sequence>
<accession>A0A9J5W621</accession>
<evidence type="ECO:0008006" key="3">
    <source>
        <dbReference type="Google" id="ProtNLM"/>
    </source>
</evidence>
<name>A0A9J5W621_SOLCO</name>
<gene>
    <name evidence="1" type="ORF">H5410_060728</name>
</gene>
<keyword evidence="2" id="KW-1185">Reference proteome</keyword>
<evidence type="ECO:0000313" key="2">
    <source>
        <dbReference type="Proteomes" id="UP000824120"/>
    </source>
</evidence>
<dbReference type="AlphaFoldDB" id="A0A9J5W621"/>
<proteinExistence type="predicted"/>
<dbReference type="EMBL" id="JACXVP010000012">
    <property type="protein sequence ID" value="KAG5570962.1"/>
    <property type="molecule type" value="Genomic_DNA"/>
</dbReference>
<protein>
    <recommendedName>
        <fullName evidence="3">FBD domain-containing protein</fullName>
    </recommendedName>
</protein>
<evidence type="ECO:0000313" key="1">
    <source>
        <dbReference type="EMBL" id="KAG5570962.1"/>
    </source>
</evidence>